<dbReference type="Pfam" id="PF03401">
    <property type="entry name" value="TctC"/>
    <property type="match status" value="1"/>
</dbReference>
<dbReference type="PANTHER" id="PTHR42928:SF5">
    <property type="entry name" value="BLR1237 PROTEIN"/>
    <property type="match status" value="1"/>
</dbReference>
<evidence type="ECO:0000256" key="1">
    <source>
        <dbReference type="ARBA" id="ARBA00006987"/>
    </source>
</evidence>
<dbReference type="AlphaFoldDB" id="A0A4P7LKW1"/>
<dbReference type="Proteomes" id="UP000295294">
    <property type="component" value="Plasmid unnamed4"/>
</dbReference>
<sequence length="329" mass="34433">MRESHNAARRNAMRTIAIAPVLALDIANHRVLAGPTPVRLILPVAPASSVDIGARAVQPELARALGSPVVIENVPGAGGLLGTLALIKAAPDGTTLALVSVNLVIFPNLYKAVPFDPVRDVTPIAIIGAAPLVIVGNPKLPAKNARELVALMKERPGKLNFGSSGNGTQLHLGGALFLKEVGAKANHIPYKGVGPMISDLIGGQIDWCVSALPSVQQYIADGTLRGIGVASLNRAPTAPDLPTFAEQGIPNFQIEGWSAMIAPKGLPPAQADRIHSAIVQAYGTPAVKETMSKLGSIIRVSSREEAVRFLSSEQRRYSELVKEAGLQLG</sequence>
<dbReference type="Gene3D" id="3.40.190.10">
    <property type="entry name" value="Periplasmic binding protein-like II"/>
    <property type="match status" value="1"/>
</dbReference>
<dbReference type="KEGG" id="cox:E0W60_34625"/>
<accession>A0A4P7LKW1</accession>
<gene>
    <name evidence="2" type="ORF">E0W60_34625</name>
</gene>
<dbReference type="PIRSF" id="PIRSF017082">
    <property type="entry name" value="YflP"/>
    <property type="match status" value="1"/>
</dbReference>
<name>A0A4P7LKW1_9BURK</name>
<dbReference type="OrthoDB" id="8678477at2"/>
<comment type="similarity">
    <text evidence="1">Belongs to the UPF0065 (bug) family.</text>
</comment>
<organism evidence="2 3">
    <name type="scientific">Cupriavidus oxalaticus</name>
    <dbReference type="NCBI Taxonomy" id="96344"/>
    <lineage>
        <taxon>Bacteria</taxon>
        <taxon>Pseudomonadati</taxon>
        <taxon>Pseudomonadota</taxon>
        <taxon>Betaproteobacteria</taxon>
        <taxon>Burkholderiales</taxon>
        <taxon>Burkholderiaceae</taxon>
        <taxon>Cupriavidus</taxon>
    </lineage>
</organism>
<reference evidence="2 3" key="1">
    <citation type="submission" date="2019-03" db="EMBL/GenBank/DDBJ databases">
        <title>Efficiently degradation of phenoxyalkanoic acid herbicides by Cupriavidus oxalaticus strain X32.</title>
        <authorList>
            <person name="Sheng X."/>
        </authorList>
    </citation>
    <scope>NUCLEOTIDE SEQUENCE [LARGE SCALE GENOMIC DNA]</scope>
    <source>
        <strain evidence="2 3">X32</strain>
        <plasmid evidence="2 3">unnamed4</plasmid>
    </source>
</reference>
<geneLocation type="plasmid" evidence="2">
    <name>unnamed4</name>
</geneLocation>
<evidence type="ECO:0000313" key="3">
    <source>
        <dbReference type="Proteomes" id="UP000295294"/>
    </source>
</evidence>
<dbReference type="PANTHER" id="PTHR42928">
    <property type="entry name" value="TRICARBOXYLATE-BINDING PROTEIN"/>
    <property type="match status" value="1"/>
</dbReference>
<dbReference type="SUPFAM" id="SSF53850">
    <property type="entry name" value="Periplasmic binding protein-like II"/>
    <property type="match status" value="1"/>
</dbReference>
<dbReference type="EMBL" id="CP038639">
    <property type="protein sequence ID" value="QBY56475.1"/>
    <property type="molecule type" value="Genomic_DNA"/>
</dbReference>
<proteinExistence type="inferred from homology"/>
<keyword evidence="2" id="KW-0614">Plasmid</keyword>
<dbReference type="Gene3D" id="3.40.190.150">
    <property type="entry name" value="Bordetella uptake gene, domain 1"/>
    <property type="match status" value="1"/>
</dbReference>
<evidence type="ECO:0000313" key="2">
    <source>
        <dbReference type="EMBL" id="QBY56475.1"/>
    </source>
</evidence>
<dbReference type="InterPro" id="IPR042100">
    <property type="entry name" value="Bug_dom1"/>
</dbReference>
<dbReference type="InterPro" id="IPR005064">
    <property type="entry name" value="BUG"/>
</dbReference>
<protein>
    <submittedName>
        <fullName evidence="2">Tripartite tricarboxylate transporter substrate binding protein</fullName>
    </submittedName>
</protein>